<reference evidence="2" key="1">
    <citation type="submission" date="2018-02" db="EMBL/GenBank/DDBJ databases">
        <title>Rhizophora mucronata_Transcriptome.</title>
        <authorList>
            <person name="Meera S.P."/>
            <person name="Sreeshan A."/>
            <person name="Augustine A."/>
        </authorList>
    </citation>
    <scope>NUCLEOTIDE SEQUENCE</scope>
    <source>
        <tissue evidence="2">Leaf</tissue>
    </source>
</reference>
<name>A0A2P2NJM7_RHIMU</name>
<keyword evidence="1" id="KW-0472">Membrane</keyword>
<feature type="transmembrane region" description="Helical" evidence="1">
    <location>
        <begin position="15"/>
        <end position="38"/>
    </location>
</feature>
<evidence type="ECO:0000256" key="1">
    <source>
        <dbReference type="SAM" id="Phobius"/>
    </source>
</evidence>
<evidence type="ECO:0000313" key="2">
    <source>
        <dbReference type="EMBL" id="MBX42692.1"/>
    </source>
</evidence>
<protein>
    <submittedName>
        <fullName evidence="2">Uncharacterized protein</fullName>
    </submittedName>
</protein>
<proteinExistence type="predicted"/>
<sequence length="40" mass="4366">MPVVLLLPPPPQPSLSVYFLLHSTLCSLFSVLSSSLFFTS</sequence>
<dbReference type="AlphaFoldDB" id="A0A2P2NJM7"/>
<organism evidence="2">
    <name type="scientific">Rhizophora mucronata</name>
    <name type="common">Asiatic mangrove</name>
    <dbReference type="NCBI Taxonomy" id="61149"/>
    <lineage>
        <taxon>Eukaryota</taxon>
        <taxon>Viridiplantae</taxon>
        <taxon>Streptophyta</taxon>
        <taxon>Embryophyta</taxon>
        <taxon>Tracheophyta</taxon>
        <taxon>Spermatophyta</taxon>
        <taxon>Magnoliopsida</taxon>
        <taxon>eudicotyledons</taxon>
        <taxon>Gunneridae</taxon>
        <taxon>Pentapetalae</taxon>
        <taxon>rosids</taxon>
        <taxon>fabids</taxon>
        <taxon>Malpighiales</taxon>
        <taxon>Rhizophoraceae</taxon>
        <taxon>Rhizophora</taxon>
    </lineage>
</organism>
<dbReference type="EMBL" id="GGEC01062208">
    <property type="protein sequence ID" value="MBX42692.1"/>
    <property type="molecule type" value="Transcribed_RNA"/>
</dbReference>
<accession>A0A2P2NJM7</accession>
<keyword evidence="1" id="KW-0812">Transmembrane</keyword>
<keyword evidence="1" id="KW-1133">Transmembrane helix</keyword>